<dbReference type="Pfam" id="PF13561">
    <property type="entry name" value="adh_short_C2"/>
    <property type="match status" value="1"/>
</dbReference>
<dbReference type="InterPro" id="IPR002347">
    <property type="entry name" value="SDR_fam"/>
</dbReference>
<evidence type="ECO:0000256" key="2">
    <source>
        <dbReference type="ARBA" id="ARBA00023002"/>
    </source>
</evidence>
<name>A0A1S4BHQ3_TOBAC</name>
<sequence length="305" mass="32923">MVNGSSLGLGEMLKQLASDVRDHFCIYDGADAVPLSEEVERLGKTGTTDAVEFHRSDTAHVHEEPQMRRLRGQEGVAEAVSMPQKRLMFRICEMLEGKVAFITGGASGIGAATARLFVQHGAKYKRLAQRRHSLSIPTRNFDVNVVGAFFCVKHAARVMIPANIRGAIVFTASAATVCYGTDVPHTYSASKNALLGFAKNVGVELGEYGIKVNCVSPYFISTPLVLNRTGIDKQMADKLFAEAGNLKGALLNEEEVAKAVLYLVSDDSKYVSGMNLVLDGGFSTTNVALTTTYNKLFPPTINNAV</sequence>
<evidence type="ECO:0000256" key="1">
    <source>
        <dbReference type="ARBA" id="ARBA00006484"/>
    </source>
</evidence>
<protein>
    <submittedName>
        <fullName evidence="3">Short-chain dehydrogenase reductase 3a-like</fullName>
    </submittedName>
</protein>
<dbReference type="PANTHER" id="PTHR43180:SF60">
    <property type="entry name" value="SHORT-CHAIN DEHYDROGENASE REDUCTASE 3A-LIKE"/>
    <property type="match status" value="1"/>
</dbReference>
<comment type="similarity">
    <text evidence="1">Belongs to the short-chain dehydrogenases/reductases (SDR) family.</text>
</comment>
<dbReference type="KEGG" id="nta:107808371"/>
<dbReference type="OrthoDB" id="294295at2759"/>
<dbReference type="GO" id="GO:0016491">
    <property type="term" value="F:oxidoreductase activity"/>
    <property type="evidence" value="ECO:0007669"/>
    <property type="project" value="UniProtKB-KW"/>
</dbReference>
<gene>
    <name evidence="3" type="primary">LOC107808371</name>
</gene>
<evidence type="ECO:0000313" key="3">
    <source>
        <dbReference type="RefSeq" id="XP_016488372.1"/>
    </source>
</evidence>
<dbReference type="PaxDb" id="4097-A0A1S4BHQ3"/>
<dbReference type="Gene3D" id="3.40.50.720">
    <property type="entry name" value="NAD(P)-binding Rossmann-like Domain"/>
    <property type="match status" value="2"/>
</dbReference>
<dbReference type="PANTHER" id="PTHR43180">
    <property type="entry name" value="3-OXOACYL-(ACYL-CARRIER-PROTEIN) REDUCTASE (AFU_ORTHOLOGUE AFUA_6G11210)"/>
    <property type="match status" value="1"/>
</dbReference>
<dbReference type="PRINTS" id="PR00081">
    <property type="entry name" value="GDHRDH"/>
</dbReference>
<dbReference type="STRING" id="4097.A0A1S4BHQ3"/>
<dbReference type="SMR" id="A0A1S4BHQ3"/>
<dbReference type="RefSeq" id="XP_016488372.1">
    <property type="nucleotide sequence ID" value="XM_016632886.1"/>
</dbReference>
<dbReference type="AlphaFoldDB" id="A0A1S4BHQ3"/>
<dbReference type="InterPro" id="IPR036291">
    <property type="entry name" value="NAD(P)-bd_dom_sf"/>
</dbReference>
<dbReference type="OMA" id="FRICEML"/>
<dbReference type="SUPFAM" id="SSF51735">
    <property type="entry name" value="NAD(P)-binding Rossmann-fold domains"/>
    <property type="match status" value="1"/>
</dbReference>
<reference evidence="3" key="1">
    <citation type="submission" date="2025-08" db="UniProtKB">
        <authorList>
            <consortium name="RefSeq"/>
        </authorList>
    </citation>
    <scope>IDENTIFICATION</scope>
</reference>
<proteinExistence type="inferred from homology"/>
<keyword evidence="2" id="KW-0560">Oxidoreductase</keyword>
<accession>A0A1S4BHQ3</accession>
<organism evidence="3">
    <name type="scientific">Nicotiana tabacum</name>
    <name type="common">Common tobacco</name>
    <dbReference type="NCBI Taxonomy" id="4097"/>
    <lineage>
        <taxon>Eukaryota</taxon>
        <taxon>Viridiplantae</taxon>
        <taxon>Streptophyta</taxon>
        <taxon>Embryophyta</taxon>
        <taxon>Tracheophyta</taxon>
        <taxon>Spermatophyta</taxon>
        <taxon>Magnoliopsida</taxon>
        <taxon>eudicotyledons</taxon>
        <taxon>Gunneridae</taxon>
        <taxon>Pentapetalae</taxon>
        <taxon>asterids</taxon>
        <taxon>lamiids</taxon>
        <taxon>Solanales</taxon>
        <taxon>Solanaceae</taxon>
        <taxon>Nicotianoideae</taxon>
        <taxon>Nicotianeae</taxon>
        <taxon>Nicotiana</taxon>
    </lineage>
</organism>